<dbReference type="Pfam" id="PF02518">
    <property type="entry name" value="HATPase_c"/>
    <property type="match status" value="1"/>
</dbReference>
<evidence type="ECO:0000256" key="3">
    <source>
        <dbReference type="ARBA" id="ARBA00006402"/>
    </source>
</evidence>
<keyword evidence="8 16" id="KW-0812">Transmembrane</keyword>
<evidence type="ECO:0000256" key="10">
    <source>
        <dbReference type="ARBA" id="ARBA00022777"/>
    </source>
</evidence>
<dbReference type="CDD" id="cd00082">
    <property type="entry name" value="HisKA"/>
    <property type="match status" value="1"/>
</dbReference>
<reference evidence="20 21" key="2">
    <citation type="journal article" date="2011" name="ISME J.">
        <title>RNA-seq reveals cooperative metabolic interactions between two termite-gut spirochete species in co-culture.</title>
        <authorList>
            <person name="Rosenthal A.Z."/>
            <person name="Matson E.G."/>
            <person name="Eldar A."/>
            <person name="Leadbetter J.R."/>
        </authorList>
    </citation>
    <scope>NUCLEOTIDE SEQUENCE [LARGE SCALE GENOMIC DNA]</scope>
    <source>
        <strain evidence="21">ATCC BAA-887 / DSM 12427 / ZAS-2</strain>
    </source>
</reference>
<dbReference type="PANTHER" id="PTHR45339:SF1">
    <property type="entry name" value="HYBRID SIGNAL TRANSDUCTION HISTIDINE KINASE J"/>
    <property type="match status" value="1"/>
</dbReference>
<evidence type="ECO:0000256" key="13">
    <source>
        <dbReference type="ARBA" id="ARBA00023012"/>
    </source>
</evidence>
<dbReference type="PANTHER" id="PTHR45339">
    <property type="entry name" value="HYBRID SIGNAL TRANSDUCTION HISTIDINE KINASE J"/>
    <property type="match status" value="1"/>
</dbReference>
<dbReference type="InterPro" id="IPR003594">
    <property type="entry name" value="HATPase_dom"/>
</dbReference>
<protein>
    <recommendedName>
        <fullName evidence="4">histidine kinase</fullName>
        <ecNumber evidence="4">2.7.13.3</ecNumber>
    </recommendedName>
</protein>
<organism evidence="20 21">
    <name type="scientific">Treponema primitia (strain ATCC BAA-887 / DSM 12427 / ZAS-2)</name>
    <dbReference type="NCBI Taxonomy" id="545694"/>
    <lineage>
        <taxon>Bacteria</taxon>
        <taxon>Pseudomonadati</taxon>
        <taxon>Spirochaetota</taxon>
        <taxon>Spirochaetia</taxon>
        <taxon>Spirochaetales</taxon>
        <taxon>Treponemataceae</taxon>
        <taxon>Treponema</taxon>
    </lineage>
</organism>
<evidence type="ECO:0000259" key="18">
    <source>
        <dbReference type="PROSITE" id="PS50109"/>
    </source>
</evidence>
<feature type="domain" description="Histidine kinase" evidence="18">
    <location>
        <begin position="510"/>
        <end position="739"/>
    </location>
</feature>
<dbReference type="InterPro" id="IPR003018">
    <property type="entry name" value="GAF"/>
</dbReference>
<dbReference type="STRING" id="545694.TREPR_0078"/>
<dbReference type="GO" id="GO:0005524">
    <property type="term" value="F:ATP binding"/>
    <property type="evidence" value="ECO:0007669"/>
    <property type="project" value="UniProtKB-KW"/>
</dbReference>
<proteinExistence type="inferred from homology"/>
<sequence>MSLRIKVIYAITLIAVFIIVFGIGAGMFFTTTHMQTTIVNDMQVMADIADRLITADIYLFKSNTARAAGYLQHIPMDQLSSALKEQVDVNAEFTTLTVLDQNRVIASYGPSPTPLDVLDDTYIQRAFSGDMVVTTTRIDAAGVLVFHVLVPIDEERVLSATILGMRISDVLSDFTIWESGHIFVDDGEGYVLANPRPQWVLERYNFIEMAKTNSEYEGAAAMVHRMIQGETGVGRFSMDGVDRISVFRPITGSKSGWSLGVIAPLRESALSDVQNGLLLVGVICLLLSVFAAIFASSFIEKPYTTIHDMNTALEYQASVLHTINDAAAVLLQSDVERFEKDLHNCMDMFAKCVGVDRMRIWENSTIDGKLYCSQIYEWSEGAEPQEGKDITKNIPYDENIPGWEEKLSSGQCINGIVSTFSKAEQDQLSPQGIISILVIPVFFKEQFWGFVVFDDCRKERIFSLEEENLLRSGGLLIADSMLRNEMTLDLVQAREIALESTEAKSRFLANTSHEMRTPLNAIIGFSEMLLGSDSLQGENFENLEKIRNSGMTLLGIVNDVLDISKIESGKFEMIPVEYYTPSLINDTINFNIMRINDKPISFELHIDENLPEKLFGDELRVKQIFNNILSNAFKYTREGRVEWRLSFEQDGDSATSNAIPRAWIVSSISDSGIGIKPEDVQRLFSDYNQVDTKSNRTIEGTGLGLSITKKIVEMMDGSITVESEYGKGSTFTVRLRQGLVECNVIGKEIAEKLSEFNYTDDQRRQNSQFVRTRLPYARVLVVDDVPTNLDVAIGMMKPYGMQIDCVASGPAAIDLIRKEEIRYNAIFMDHMMPEMDGIEAVRIIREEIGTEYAKTVPIIALTANAIVGNEEMFLNHGFQAFLSKPIEIMRLDSAINHWIRDKNQETDLPTWENTTPMNDETPQGHTADLSIDPAFPVDTNIEDMDLQKGLDRFGGDPKLYTGVLKSYIQNTPPLLEQLKNCTAEALPAYSIVIHGIKSSSYGIGAQTAGALAEALENASKAGDFTFVQENNQGFILKAEALIAGLSDMLQSMEEERPKPHKVEPDKTTLAALLEACKLMDIKAVDKVMEELEHFSYDSGSDLVEWLRNQVNMSGFMEIEERLGQAQ</sequence>
<dbReference type="InterPro" id="IPR036641">
    <property type="entry name" value="HPT_dom_sf"/>
</dbReference>
<dbReference type="InterPro" id="IPR036097">
    <property type="entry name" value="HisK_dim/P_sf"/>
</dbReference>
<dbReference type="Gene3D" id="1.10.287.130">
    <property type="match status" value="1"/>
</dbReference>
<evidence type="ECO:0000256" key="9">
    <source>
        <dbReference type="ARBA" id="ARBA00022741"/>
    </source>
</evidence>
<dbReference type="GO" id="GO:0005886">
    <property type="term" value="C:plasma membrane"/>
    <property type="evidence" value="ECO:0007669"/>
    <property type="project" value="UniProtKB-SubCell"/>
</dbReference>
<evidence type="ECO:0000256" key="5">
    <source>
        <dbReference type="ARBA" id="ARBA00022475"/>
    </source>
</evidence>
<dbReference type="SUPFAM" id="SSF55874">
    <property type="entry name" value="ATPase domain of HSP90 chaperone/DNA topoisomerase II/histidine kinase"/>
    <property type="match status" value="1"/>
</dbReference>
<evidence type="ECO:0000313" key="21">
    <source>
        <dbReference type="Proteomes" id="UP000009223"/>
    </source>
</evidence>
<dbReference type="PROSITE" id="PS50046">
    <property type="entry name" value="PHYTOCHROME_2"/>
    <property type="match status" value="1"/>
</dbReference>
<evidence type="ECO:0000256" key="14">
    <source>
        <dbReference type="ARBA" id="ARBA00023136"/>
    </source>
</evidence>
<dbReference type="InterPro" id="IPR011006">
    <property type="entry name" value="CheY-like_superfamily"/>
</dbReference>
<dbReference type="CDD" id="cd12912">
    <property type="entry name" value="PDC2_MCP_like"/>
    <property type="match status" value="1"/>
</dbReference>
<evidence type="ECO:0000259" key="17">
    <source>
        <dbReference type="PROSITE" id="PS50046"/>
    </source>
</evidence>
<dbReference type="InterPro" id="IPR003661">
    <property type="entry name" value="HisK_dim/P_dom"/>
</dbReference>
<evidence type="ECO:0000256" key="6">
    <source>
        <dbReference type="ARBA" id="ARBA00022553"/>
    </source>
</evidence>
<keyword evidence="12 16" id="KW-1133">Transmembrane helix</keyword>
<keyword evidence="13" id="KW-0902">Two-component regulatory system</keyword>
<dbReference type="EC" id="2.7.13.3" evidence="4"/>
<dbReference type="Gene3D" id="3.30.450.40">
    <property type="match status" value="1"/>
</dbReference>
<gene>
    <name evidence="20" type="ordered locus">TREPR_0078</name>
</gene>
<dbReference type="HOGENOM" id="CLU_000445_114_21_12"/>
<comment type="subcellular location">
    <subcellularLocation>
        <location evidence="2">Cell membrane</location>
        <topology evidence="2">Multi-pass membrane protein</topology>
    </subcellularLocation>
</comment>
<accession>F5YNB5</accession>
<dbReference type="AlphaFoldDB" id="F5YNB5"/>
<dbReference type="Gene3D" id="3.30.565.10">
    <property type="entry name" value="Histidine kinase-like ATPase, C-terminal domain"/>
    <property type="match status" value="1"/>
</dbReference>
<dbReference type="SMART" id="SM00388">
    <property type="entry name" value="HisKA"/>
    <property type="match status" value="1"/>
</dbReference>
<evidence type="ECO:0000256" key="2">
    <source>
        <dbReference type="ARBA" id="ARBA00004651"/>
    </source>
</evidence>
<keyword evidence="14 16" id="KW-0472">Membrane</keyword>
<feature type="domain" description="Phytochrome chromophore attachment site" evidence="17">
    <location>
        <begin position="413"/>
        <end position="479"/>
    </location>
</feature>
<dbReference type="InterPro" id="IPR036890">
    <property type="entry name" value="HATPase_C_sf"/>
</dbReference>
<evidence type="ECO:0000256" key="15">
    <source>
        <dbReference type="PROSITE-ProRule" id="PRU00169"/>
    </source>
</evidence>
<evidence type="ECO:0000256" key="16">
    <source>
        <dbReference type="SAM" id="Phobius"/>
    </source>
</evidence>
<dbReference type="InterPro" id="IPR001789">
    <property type="entry name" value="Sig_transdc_resp-reg_receiver"/>
</dbReference>
<keyword evidence="9" id="KW-0547">Nucleotide-binding</keyword>
<dbReference type="Gene3D" id="3.30.450.20">
    <property type="entry name" value="PAS domain"/>
    <property type="match status" value="1"/>
</dbReference>
<keyword evidence="21" id="KW-1185">Reference proteome</keyword>
<dbReference type="SUPFAM" id="SSF55781">
    <property type="entry name" value="GAF domain-like"/>
    <property type="match status" value="1"/>
</dbReference>
<dbReference type="InterPro" id="IPR004358">
    <property type="entry name" value="Sig_transdc_His_kin-like_C"/>
</dbReference>
<evidence type="ECO:0000256" key="11">
    <source>
        <dbReference type="ARBA" id="ARBA00022840"/>
    </source>
</evidence>
<dbReference type="FunFam" id="3.30.565.10:FF:000010">
    <property type="entry name" value="Sensor histidine kinase RcsC"/>
    <property type="match status" value="1"/>
</dbReference>
<dbReference type="SMART" id="SM00387">
    <property type="entry name" value="HATPase_c"/>
    <property type="match status" value="1"/>
</dbReference>
<evidence type="ECO:0000256" key="8">
    <source>
        <dbReference type="ARBA" id="ARBA00022692"/>
    </source>
</evidence>
<comment type="catalytic activity">
    <reaction evidence="1">
        <text>ATP + protein L-histidine = ADP + protein N-phospho-L-histidine.</text>
        <dbReference type="EC" id="2.7.13.3"/>
    </reaction>
</comment>
<keyword evidence="7" id="KW-0808">Transferase</keyword>
<dbReference type="Pfam" id="PF00512">
    <property type="entry name" value="HisKA"/>
    <property type="match status" value="1"/>
</dbReference>
<reference evidence="21" key="1">
    <citation type="submission" date="2009-12" db="EMBL/GenBank/DDBJ databases">
        <title>Complete sequence of Treponema primitia strain ZAS-2.</title>
        <authorList>
            <person name="Tetu S.G."/>
            <person name="Matson E."/>
            <person name="Ren Q."/>
            <person name="Seshadri R."/>
            <person name="Elbourne L."/>
            <person name="Hassan K.A."/>
            <person name="Durkin A."/>
            <person name="Radune D."/>
            <person name="Mohamoud Y."/>
            <person name="Shay R."/>
            <person name="Jin S."/>
            <person name="Zhang X."/>
            <person name="Lucey K."/>
            <person name="Ballor N.R."/>
            <person name="Ottesen E."/>
            <person name="Rosenthal R."/>
            <person name="Allen A."/>
            <person name="Leadbetter J.R."/>
            <person name="Paulsen I.T."/>
        </authorList>
    </citation>
    <scope>NUCLEOTIDE SEQUENCE [LARGE SCALE GENOMIC DNA]</scope>
    <source>
        <strain evidence="21">ATCC BAA-887 / DSM 12427 / ZAS-2</strain>
    </source>
</reference>
<comment type="similarity">
    <text evidence="3">In the N-terminal section; belongs to the phytochrome family.</text>
</comment>
<dbReference type="InterPro" id="IPR029016">
    <property type="entry name" value="GAF-like_dom_sf"/>
</dbReference>
<dbReference type="RefSeq" id="WP_015706383.1">
    <property type="nucleotide sequence ID" value="NC_015578.1"/>
</dbReference>
<feature type="domain" description="Response regulatory" evidence="19">
    <location>
        <begin position="778"/>
        <end position="899"/>
    </location>
</feature>
<dbReference type="EMBL" id="CP001843">
    <property type="protein sequence ID" value="AEF84408.1"/>
    <property type="molecule type" value="Genomic_DNA"/>
</dbReference>
<keyword evidence="10 20" id="KW-0418">Kinase</keyword>
<dbReference type="InterPro" id="IPR005467">
    <property type="entry name" value="His_kinase_dom"/>
</dbReference>
<dbReference type="PROSITE" id="PS50110">
    <property type="entry name" value="RESPONSE_REGULATORY"/>
    <property type="match status" value="1"/>
</dbReference>
<dbReference type="Gene3D" id="3.40.50.2300">
    <property type="match status" value="1"/>
</dbReference>
<dbReference type="Pfam" id="PF01590">
    <property type="entry name" value="GAF"/>
    <property type="match status" value="1"/>
</dbReference>
<keyword evidence="5" id="KW-1003">Cell membrane</keyword>
<dbReference type="PRINTS" id="PR00344">
    <property type="entry name" value="BCTRLSENSOR"/>
</dbReference>
<dbReference type="eggNOG" id="COG2205">
    <property type="taxonomic scope" value="Bacteria"/>
</dbReference>
<dbReference type="InterPro" id="IPR016132">
    <property type="entry name" value="Phyto_chromo_attachment"/>
</dbReference>
<dbReference type="OrthoDB" id="6192248at2"/>
<evidence type="ECO:0000256" key="7">
    <source>
        <dbReference type="ARBA" id="ARBA00022679"/>
    </source>
</evidence>
<keyword evidence="6 15" id="KW-0597">Phosphoprotein</keyword>
<dbReference type="Proteomes" id="UP000009223">
    <property type="component" value="Chromosome"/>
</dbReference>
<dbReference type="SUPFAM" id="SSF52172">
    <property type="entry name" value="CheY-like"/>
    <property type="match status" value="1"/>
</dbReference>
<dbReference type="SUPFAM" id="SSF47384">
    <property type="entry name" value="Homodimeric domain of signal transducing histidine kinase"/>
    <property type="match status" value="1"/>
</dbReference>
<feature type="transmembrane region" description="Helical" evidence="16">
    <location>
        <begin position="7"/>
        <end position="29"/>
    </location>
</feature>
<dbReference type="SMART" id="SM00448">
    <property type="entry name" value="REC"/>
    <property type="match status" value="1"/>
</dbReference>
<evidence type="ECO:0000256" key="12">
    <source>
        <dbReference type="ARBA" id="ARBA00022989"/>
    </source>
</evidence>
<dbReference type="PROSITE" id="PS50109">
    <property type="entry name" value="HIS_KIN"/>
    <property type="match status" value="1"/>
</dbReference>
<dbReference type="CDD" id="cd16922">
    <property type="entry name" value="HATPase_EvgS-ArcB-TorS-like"/>
    <property type="match status" value="1"/>
</dbReference>
<dbReference type="SUPFAM" id="SSF47226">
    <property type="entry name" value="Histidine-containing phosphotransfer domain, HPT domain"/>
    <property type="match status" value="1"/>
</dbReference>
<evidence type="ECO:0000259" key="19">
    <source>
        <dbReference type="PROSITE" id="PS50110"/>
    </source>
</evidence>
<evidence type="ECO:0000256" key="1">
    <source>
        <dbReference type="ARBA" id="ARBA00000085"/>
    </source>
</evidence>
<dbReference type="Pfam" id="PF00072">
    <property type="entry name" value="Response_reg"/>
    <property type="match status" value="1"/>
</dbReference>
<dbReference type="CDD" id="cd17546">
    <property type="entry name" value="REC_hyHK_CKI1_RcsC-like"/>
    <property type="match status" value="1"/>
</dbReference>
<name>F5YNB5_TREPZ</name>
<dbReference type="KEGG" id="tpi:TREPR_0078"/>
<keyword evidence="11" id="KW-0067">ATP-binding</keyword>
<evidence type="ECO:0000256" key="4">
    <source>
        <dbReference type="ARBA" id="ARBA00012438"/>
    </source>
</evidence>
<dbReference type="Gene3D" id="1.20.120.160">
    <property type="entry name" value="HPT domain"/>
    <property type="match status" value="1"/>
</dbReference>
<evidence type="ECO:0000313" key="20">
    <source>
        <dbReference type="EMBL" id="AEF84408.1"/>
    </source>
</evidence>
<feature type="modified residue" description="4-aspartylphosphate" evidence="15">
    <location>
        <position position="829"/>
    </location>
</feature>
<dbReference type="GO" id="GO:0000155">
    <property type="term" value="F:phosphorelay sensor kinase activity"/>
    <property type="evidence" value="ECO:0007669"/>
    <property type="project" value="InterPro"/>
</dbReference>